<reference evidence="2" key="1">
    <citation type="submission" date="2018-09" db="EMBL/GenBank/DDBJ databases">
        <title>Chryseolinea sp. KIS68-18 isolated from soil.</title>
        <authorList>
            <person name="Weon H.-Y."/>
            <person name="Kwon S.-W."/>
            <person name="Lee S.A."/>
        </authorList>
    </citation>
    <scope>NUCLEOTIDE SEQUENCE [LARGE SCALE GENOMIC DNA]</scope>
    <source>
        <strain evidence="2">KIS68-18</strain>
    </source>
</reference>
<organism evidence="1 2">
    <name type="scientific">Chryseolinea soli</name>
    <dbReference type="NCBI Taxonomy" id="2321403"/>
    <lineage>
        <taxon>Bacteria</taxon>
        <taxon>Pseudomonadati</taxon>
        <taxon>Bacteroidota</taxon>
        <taxon>Cytophagia</taxon>
        <taxon>Cytophagales</taxon>
        <taxon>Fulvivirgaceae</taxon>
        <taxon>Chryseolinea</taxon>
    </lineage>
</organism>
<keyword evidence="2" id="KW-1185">Reference proteome</keyword>
<protein>
    <submittedName>
        <fullName evidence="1">Phenylacetic acid degradation b</fullName>
    </submittedName>
</protein>
<sequence>MKSLDPRVERLPIPSPVGAPLPLDQFGTFEVFVQPKDGKPFQHEGAVHAPNLEMAFVLAKETFTRRFTCVSLYVVETDNVFVSAVTEGNQNVYDTLPDVGSYNGKEESFEIYHLLKRGKQPVHVGTVQASDAAHAMIRARERFNSGAVVFNVWAVRTGDIRFTSPEENGFWTTLPEKKFRDAGDYKGGDKLKEFLERTK</sequence>
<name>A0A385SPC7_9BACT</name>
<dbReference type="Gene3D" id="3.10.20.520">
    <property type="entry name" value="Phenylacetic acid degradation B"/>
    <property type="match status" value="2"/>
</dbReference>
<dbReference type="OrthoDB" id="8593533at2"/>
<accession>A0A385SPC7</accession>
<dbReference type="Pfam" id="PF06243">
    <property type="entry name" value="PaaB"/>
    <property type="match status" value="2"/>
</dbReference>
<gene>
    <name evidence="1" type="ORF">D4L85_18270</name>
</gene>
<dbReference type="InterPro" id="IPR038693">
    <property type="entry name" value="PaaB_sf"/>
</dbReference>
<evidence type="ECO:0000313" key="2">
    <source>
        <dbReference type="Proteomes" id="UP000266183"/>
    </source>
</evidence>
<dbReference type="KEGG" id="chk:D4L85_18270"/>
<dbReference type="RefSeq" id="WP_119755649.1">
    <property type="nucleotide sequence ID" value="NZ_CP032382.1"/>
</dbReference>
<dbReference type="InterPro" id="IPR009359">
    <property type="entry name" value="PaaB"/>
</dbReference>
<evidence type="ECO:0000313" key="1">
    <source>
        <dbReference type="EMBL" id="AYB32396.1"/>
    </source>
</evidence>
<dbReference type="EMBL" id="CP032382">
    <property type="protein sequence ID" value="AYB32396.1"/>
    <property type="molecule type" value="Genomic_DNA"/>
</dbReference>
<dbReference type="AlphaFoldDB" id="A0A385SPC7"/>
<proteinExistence type="predicted"/>
<dbReference type="Proteomes" id="UP000266183">
    <property type="component" value="Chromosome"/>
</dbReference>